<dbReference type="Pfam" id="PF13561">
    <property type="entry name" value="adh_short_C2"/>
    <property type="match status" value="1"/>
</dbReference>
<evidence type="ECO:0000256" key="3">
    <source>
        <dbReference type="ARBA" id="ARBA00022512"/>
    </source>
</evidence>
<evidence type="ECO:0000256" key="5">
    <source>
        <dbReference type="ARBA" id="ARBA00040781"/>
    </source>
</evidence>
<dbReference type="STRING" id="168276.SAMN05444580_10470"/>
<sequence length="261" mass="26129">MDLHLDGRSAVVTGASKGIGLAITRSLAAAGAHVVAGSRTRTPQLEALESEGKVTFVACDLSTAEGPIALVAAAERLGSVDILVNNAGAVTPRPGGFVSVTDEDWNAAWSLGMMAAVRTTRAAIPGMTARGSGSIVTIGSVNAFYPDPGIPDYCAVKAALTNLTKALSKELGPKGVRANSVSPGPVSTDLWFGDGGVADVIGKSSGASAQEVADGAVAGTATGRFTTPDEVADLVVFLASDRAANITGADMTIDGGFITTV</sequence>
<keyword evidence="4" id="KW-0560">Oxidoreductase</keyword>
<dbReference type="EMBL" id="FNAB01000004">
    <property type="protein sequence ID" value="SDD36218.1"/>
    <property type="molecule type" value="Genomic_DNA"/>
</dbReference>
<dbReference type="Gene3D" id="3.40.50.720">
    <property type="entry name" value="NAD(P)-binding Rossmann-like Domain"/>
    <property type="match status" value="1"/>
</dbReference>
<dbReference type="FunFam" id="3.40.50.720:FF:000084">
    <property type="entry name" value="Short-chain dehydrogenase reductase"/>
    <property type="match status" value="1"/>
</dbReference>
<evidence type="ECO:0000256" key="4">
    <source>
        <dbReference type="ARBA" id="ARBA00023002"/>
    </source>
</evidence>
<dbReference type="Proteomes" id="UP000199417">
    <property type="component" value="Unassembled WGS sequence"/>
</dbReference>
<dbReference type="AlphaFoldDB" id="A0A1G6U4E3"/>
<dbReference type="GO" id="GO:0004316">
    <property type="term" value="F:3-oxoacyl-[acyl-carrier-protein] reductase (NADPH) activity"/>
    <property type="evidence" value="ECO:0007669"/>
    <property type="project" value="UniProtKB-EC"/>
</dbReference>
<comment type="subcellular location">
    <subcellularLocation>
        <location evidence="1">Secreted</location>
        <location evidence="1">Cell wall</location>
    </subcellularLocation>
</comment>
<dbReference type="RefSeq" id="WP_072844749.1">
    <property type="nucleotide sequence ID" value="NZ_FNAB01000004.1"/>
</dbReference>
<name>A0A1G6U4E3_9NOCA</name>
<keyword evidence="3" id="KW-0964">Secreted</keyword>
<comment type="similarity">
    <text evidence="2">Belongs to the short-chain dehydrogenases/reductases (SDR) family.</text>
</comment>
<evidence type="ECO:0000313" key="7">
    <source>
        <dbReference type="EMBL" id="SDD36218.1"/>
    </source>
</evidence>
<dbReference type="NCBIfam" id="NF005095">
    <property type="entry name" value="PRK06523.1"/>
    <property type="match status" value="1"/>
</dbReference>
<keyword evidence="3" id="KW-0134">Cell wall</keyword>
<reference evidence="7 8" key="1">
    <citation type="submission" date="2016-10" db="EMBL/GenBank/DDBJ databases">
        <authorList>
            <person name="de Groot N.N."/>
        </authorList>
    </citation>
    <scope>NUCLEOTIDE SEQUENCE [LARGE SCALE GENOMIC DNA]</scope>
    <source>
        <strain evidence="7 8">JCM 11308</strain>
    </source>
</reference>
<dbReference type="PRINTS" id="PR00080">
    <property type="entry name" value="SDRFAMILY"/>
</dbReference>
<protein>
    <recommendedName>
        <fullName evidence="5">3-oxoacyl-[acyl-carrier-protein] reductase MabA</fullName>
    </recommendedName>
</protein>
<dbReference type="InterPro" id="IPR050259">
    <property type="entry name" value="SDR"/>
</dbReference>
<evidence type="ECO:0000313" key="8">
    <source>
        <dbReference type="Proteomes" id="UP000199417"/>
    </source>
</evidence>
<dbReference type="PANTHER" id="PTHR42879:SF6">
    <property type="entry name" value="NADPH-DEPENDENT REDUCTASE BACG"/>
    <property type="match status" value="1"/>
</dbReference>
<accession>A0A1G6U4E3</accession>
<keyword evidence="8" id="KW-1185">Reference proteome</keyword>
<gene>
    <name evidence="7" type="ORF">SAMN05444580_10470</name>
</gene>
<dbReference type="PANTHER" id="PTHR42879">
    <property type="entry name" value="3-OXOACYL-(ACYL-CARRIER-PROTEIN) REDUCTASE"/>
    <property type="match status" value="1"/>
</dbReference>
<dbReference type="SUPFAM" id="SSF51735">
    <property type="entry name" value="NAD(P)-binding Rossmann-fold domains"/>
    <property type="match status" value="1"/>
</dbReference>
<dbReference type="InterPro" id="IPR036291">
    <property type="entry name" value="NAD(P)-bd_dom_sf"/>
</dbReference>
<evidence type="ECO:0000256" key="6">
    <source>
        <dbReference type="ARBA" id="ARBA00047400"/>
    </source>
</evidence>
<evidence type="ECO:0000256" key="2">
    <source>
        <dbReference type="ARBA" id="ARBA00006484"/>
    </source>
</evidence>
<organism evidence="7 8">
    <name type="scientific">Rhodococcus tukisamuensis</name>
    <dbReference type="NCBI Taxonomy" id="168276"/>
    <lineage>
        <taxon>Bacteria</taxon>
        <taxon>Bacillati</taxon>
        <taxon>Actinomycetota</taxon>
        <taxon>Actinomycetes</taxon>
        <taxon>Mycobacteriales</taxon>
        <taxon>Nocardiaceae</taxon>
        <taxon>Rhodococcus</taxon>
    </lineage>
</organism>
<dbReference type="PRINTS" id="PR00081">
    <property type="entry name" value="GDHRDH"/>
</dbReference>
<evidence type="ECO:0000256" key="1">
    <source>
        <dbReference type="ARBA" id="ARBA00004191"/>
    </source>
</evidence>
<comment type="catalytic activity">
    <reaction evidence="6">
        <text>a (3R)-hydroxyacyl-[ACP] + NADP(+) = a 3-oxoacyl-[ACP] + NADPH + H(+)</text>
        <dbReference type="Rhea" id="RHEA:17397"/>
        <dbReference type="Rhea" id="RHEA-COMP:9916"/>
        <dbReference type="Rhea" id="RHEA-COMP:9945"/>
        <dbReference type="ChEBI" id="CHEBI:15378"/>
        <dbReference type="ChEBI" id="CHEBI:57783"/>
        <dbReference type="ChEBI" id="CHEBI:58349"/>
        <dbReference type="ChEBI" id="CHEBI:78776"/>
        <dbReference type="ChEBI" id="CHEBI:78827"/>
        <dbReference type="EC" id="1.1.1.100"/>
    </reaction>
    <physiologicalReaction direction="right-to-left" evidence="6">
        <dbReference type="Rhea" id="RHEA:17399"/>
    </physiologicalReaction>
</comment>
<dbReference type="InterPro" id="IPR002347">
    <property type="entry name" value="SDR_fam"/>
</dbReference>
<proteinExistence type="inferred from homology"/>